<evidence type="ECO:0000313" key="7">
    <source>
        <dbReference type="Proteomes" id="UP000509448"/>
    </source>
</evidence>
<dbReference type="PANTHER" id="PTHR33238">
    <property type="entry name" value="IRON (METAL) DEPENDENT REPRESSOR, DTXR FAMILY"/>
    <property type="match status" value="1"/>
</dbReference>
<dbReference type="GO" id="GO:0003700">
    <property type="term" value="F:DNA-binding transcription factor activity"/>
    <property type="evidence" value="ECO:0007669"/>
    <property type="project" value="InterPro"/>
</dbReference>
<dbReference type="AlphaFoldDB" id="A0A4P2VFZ8"/>
<keyword evidence="4" id="KW-0804">Transcription</keyword>
<evidence type="ECO:0000313" key="6">
    <source>
        <dbReference type="EMBL" id="BBE42393.1"/>
    </source>
</evidence>
<dbReference type="Pfam" id="PF02742">
    <property type="entry name" value="Fe_dep_repr_C"/>
    <property type="match status" value="1"/>
</dbReference>
<evidence type="ECO:0000256" key="2">
    <source>
        <dbReference type="ARBA" id="ARBA00023015"/>
    </source>
</evidence>
<dbReference type="InterPro" id="IPR036390">
    <property type="entry name" value="WH_DNA-bd_sf"/>
</dbReference>
<dbReference type="RefSeq" id="WP_174448630.1">
    <property type="nucleotide sequence ID" value="NZ_AP018732.1"/>
</dbReference>
<dbReference type="InterPro" id="IPR022689">
    <property type="entry name" value="Iron_dep_repressor"/>
</dbReference>
<dbReference type="EMBL" id="AP018732">
    <property type="protein sequence ID" value="BBE42393.1"/>
    <property type="molecule type" value="Genomic_DNA"/>
</dbReference>
<dbReference type="InterPro" id="IPR036388">
    <property type="entry name" value="WH-like_DNA-bd_sf"/>
</dbReference>
<dbReference type="InterPro" id="IPR022687">
    <property type="entry name" value="HTH_DTXR"/>
</dbReference>
<dbReference type="Proteomes" id="UP000509448">
    <property type="component" value="Chromosome"/>
</dbReference>
<name>A0A4P2VFZ8_9ARCH</name>
<dbReference type="GO" id="GO:0003677">
    <property type="term" value="F:DNA binding"/>
    <property type="evidence" value="ECO:0007669"/>
    <property type="project" value="UniProtKB-KW"/>
</dbReference>
<dbReference type="InterPro" id="IPR001367">
    <property type="entry name" value="Fe_dep_repressor"/>
</dbReference>
<keyword evidence="7" id="KW-1185">Reference proteome</keyword>
<evidence type="ECO:0000259" key="5">
    <source>
        <dbReference type="SMART" id="SM00347"/>
    </source>
</evidence>
<dbReference type="SMART" id="SM00347">
    <property type="entry name" value="HTH_MARR"/>
    <property type="match status" value="1"/>
</dbReference>
<organism evidence="6 7">
    <name type="scientific">Conexivisphaera calida</name>
    <dbReference type="NCBI Taxonomy" id="1874277"/>
    <lineage>
        <taxon>Archaea</taxon>
        <taxon>Nitrososphaerota</taxon>
        <taxon>Conexivisphaeria</taxon>
        <taxon>Conexivisphaerales</taxon>
        <taxon>Conexivisphaeraceae</taxon>
        <taxon>Conexivisphaera</taxon>
    </lineage>
</organism>
<dbReference type="SUPFAM" id="SSF46785">
    <property type="entry name" value="Winged helix' DNA-binding domain"/>
    <property type="match status" value="1"/>
</dbReference>
<comment type="similarity">
    <text evidence="1">Belongs to the DtxR/MntR family.</text>
</comment>
<dbReference type="SUPFAM" id="SSF47979">
    <property type="entry name" value="Iron-dependent repressor protein, dimerization domain"/>
    <property type="match status" value="1"/>
</dbReference>
<feature type="domain" description="HTH marR-type" evidence="5">
    <location>
        <begin position="1"/>
        <end position="99"/>
    </location>
</feature>
<dbReference type="GeneID" id="55584817"/>
<dbReference type="SMART" id="SM00529">
    <property type="entry name" value="HTH_DTXR"/>
    <property type="match status" value="1"/>
</dbReference>
<proteinExistence type="inferred from homology"/>
<dbReference type="PANTHER" id="PTHR33238:SF7">
    <property type="entry name" value="IRON-DEPENDENT TRANSCRIPTIONAL REGULATOR"/>
    <property type="match status" value="1"/>
</dbReference>
<protein>
    <submittedName>
        <fullName evidence="6">Iron dependent repressor</fullName>
    </submittedName>
</protein>
<dbReference type="GO" id="GO:0046914">
    <property type="term" value="F:transition metal ion binding"/>
    <property type="evidence" value="ECO:0007669"/>
    <property type="project" value="InterPro"/>
</dbReference>
<dbReference type="InterPro" id="IPR050536">
    <property type="entry name" value="DtxR_MntR_Metal-Reg"/>
</dbReference>
<keyword evidence="3" id="KW-0238">DNA-binding</keyword>
<evidence type="ECO:0000256" key="1">
    <source>
        <dbReference type="ARBA" id="ARBA00007871"/>
    </source>
</evidence>
<evidence type="ECO:0000256" key="3">
    <source>
        <dbReference type="ARBA" id="ARBA00023125"/>
    </source>
</evidence>
<dbReference type="GO" id="GO:0046983">
    <property type="term" value="F:protein dimerization activity"/>
    <property type="evidence" value="ECO:0007669"/>
    <property type="project" value="InterPro"/>
</dbReference>
<reference evidence="6 7" key="1">
    <citation type="journal article" date="2019" name="ISME J.">
        <title>Isolation and characterization of a thermophilic sulfur- and iron-reducing thaumarchaeote from a terrestrial acidic hot spring.</title>
        <authorList>
            <person name="Kato S."/>
            <person name="Itoh T."/>
            <person name="Yuki M."/>
            <person name="Nagamori M."/>
            <person name="Ohnishi M."/>
            <person name="Uematsu K."/>
            <person name="Suzuki K."/>
            <person name="Takashina T."/>
            <person name="Ohkuma M."/>
        </authorList>
    </citation>
    <scope>NUCLEOTIDE SEQUENCE [LARGE SCALE GENOMIC DNA]</scope>
    <source>
        <strain evidence="6 7">NAS-02</strain>
    </source>
</reference>
<dbReference type="InterPro" id="IPR036421">
    <property type="entry name" value="Fe_dep_repressor_sf"/>
</dbReference>
<accession>A0A4P2VFZ8</accession>
<sequence length="137" mass="14941">METKPNMTKKERDCLLTIYNEEKSSGLPLRLVDVARSLKVKPPTALELLGRLESKGYVERRRGLISLSESGREAARGILTVHRALEVFFASCGLSADDACGLVAQFDYIVGPSMAPKILSALGNPSKCPHGYPIQPQ</sequence>
<gene>
    <name evidence="6" type="ORF">NAS2_1004</name>
</gene>
<evidence type="ECO:0000256" key="4">
    <source>
        <dbReference type="ARBA" id="ARBA00023163"/>
    </source>
</evidence>
<dbReference type="InterPro" id="IPR000835">
    <property type="entry name" value="HTH_MarR-typ"/>
</dbReference>
<keyword evidence="2" id="KW-0805">Transcription regulation</keyword>
<dbReference type="Pfam" id="PF01325">
    <property type="entry name" value="Fe_dep_repress"/>
    <property type="match status" value="1"/>
</dbReference>
<dbReference type="KEGG" id="ccai:NAS2_1004"/>
<dbReference type="Gene3D" id="1.10.10.10">
    <property type="entry name" value="Winged helix-like DNA-binding domain superfamily/Winged helix DNA-binding domain"/>
    <property type="match status" value="1"/>
</dbReference>
<dbReference type="OrthoDB" id="24735at2157"/>